<dbReference type="InterPro" id="IPR050982">
    <property type="entry name" value="Auxin_biosynth/cation_transpt"/>
</dbReference>
<reference evidence="2" key="1">
    <citation type="submission" date="2010-05" db="EMBL/GenBank/DDBJ databases">
        <title>The Genome Sequence of Magnaporthe poae strain ATCC 64411.</title>
        <authorList>
            <consortium name="The Broad Institute Genome Sequencing Platform"/>
            <consortium name="Broad Institute Genome Sequencing Center for Infectious Disease"/>
            <person name="Ma L.-J."/>
            <person name="Dead R."/>
            <person name="Young S."/>
            <person name="Zeng Q."/>
            <person name="Koehrsen M."/>
            <person name="Alvarado L."/>
            <person name="Berlin A."/>
            <person name="Chapman S.B."/>
            <person name="Chen Z."/>
            <person name="Freedman E."/>
            <person name="Gellesch M."/>
            <person name="Goldberg J."/>
            <person name="Griggs A."/>
            <person name="Gujja S."/>
            <person name="Heilman E.R."/>
            <person name="Heiman D."/>
            <person name="Hepburn T."/>
            <person name="Howarth C."/>
            <person name="Jen D."/>
            <person name="Larson L."/>
            <person name="Mehta T."/>
            <person name="Neiman D."/>
            <person name="Pearson M."/>
            <person name="Roberts A."/>
            <person name="Saif S."/>
            <person name="Shea T."/>
            <person name="Shenoy N."/>
            <person name="Sisk P."/>
            <person name="Stolte C."/>
            <person name="Sykes S."/>
            <person name="Walk T."/>
            <person name="White J."/>
            <person name="Yandava C."/>
            <person name="Haas B."/>
            <person name="Nusbaum C."/>
            <person name="Birren B."/>
        </authorList>
    </citation>
    <scope>NUCLEOTIDE SEQUENCE</scope>
    <source>
        <strain evidence="2">ATCC 64411</strain>
    </source>
</reference>
<proteinExistence type="predicted"/>
<gene>
    <name evidence="2" type="ORF">MAPG_07039</name>
</gene>
<dbReference type="GO" id="GO:0050660">
    <property type="term" value="F:flavin adenine dinucleotide binding"/>
    <property type="evidence" value="ECO:0007669"/>
    <property type="project" value="TreeGrafter"/>
</dbReference>
<dbReference type="SUPFAM" id="SSF51905">
    <property type="entry name" value="FAD/NAD(P)-binding domain"/>
    <property type="match status" value="1"/>
</dbReference>
<reference evidence="2" key="2">
    <citation type="submission" date="2011-03" db="EMBL/GenBank/DDBJ databases">
        <title>Annotation of Magnaporthe poae ATCC 64411.</title>
        <authorList>
            <person name="Ma L.-J."/>
            <person name="Dead R."/>
            <person name="Young S.K."/>
            <person name="Zeng Q."/>
            <person name="Gargeya S."/>
            <person name="Fitzgerald M."/>
            <person name="Haas B."/>
            <person name="Abouelleil A."/>
            <person name="Alvarado L."/>
            <person name="Arachchi H.M."/>
            <person name="Berlin A."/>
            <person name="Brown A."/>
            <person name="Chapman S.B."/>
            <person name="Chen Z."/>
            <person name="Dunbar C."/>
            <person name="Freedman E."/>
            <person name="Gearin G."/>
            <person name="Gellesch M."/>
            <person name="Goldberg J."/>
            <person name="Griggs A."/>
            <person name="Gujja S."/>
            <person name="Heiman D."/>
            <person name="Howarth C."/>
            <person name="Larson L."/>
            <person name="Lui A."/>
            <person name="MacDonald P.J.P."/>
            <person name="Mehta T."/>
            <person name="Montmayeur A."/>
            <person name="Murphy C."/>
            <person name="Neiman D."/>
            <person name="Pearson M."/>
            <person name="Priest M."/>
            <person name="Roberts A."/>
            <person name="Saif S."/>
            <person name="Shea T."/>
            <person name="Shenoy N."/>
            <person name="Sisk P."/>
            <person name="Stolte C."/>
            <person name="Sykes S."/>
            <person name="Yandava C."/>
            <person name="Wortman J."/>
            <person name="Nusbaum C."/>
            <person name="Birren B."/>
        </authorList>
    </citation>
    <scope>NUCLEOTIDE SEQUENCE</scope>
    <source>
        <strain evidence="2">ATCC 64411</strain>
    </source>
</reference>
<dbReference type="EMBL" id="GL876971">
    <property type="protein sequence ID" value="KLU88052.1"/>
    <property type="molecule type" value="Genomic_DNA"/>
</dbReference>
<evidence type="ECO:0000313" key="2">
    <source>
        <dbReference type="EMBL" id="KLU88052.1"/>
    </source>
</evidence>
<sequence>MTADAVLPNPAAGVADEVAAYPPAVDLRTMMAKRPLPAVAPGTVDASSLTGEEPARLARRVLDKLNASLAAGDAAGVEECFNASQAYWKDSVALTWHLRTFGTPSTIAASLLETSRLRGLSREGFQVDGDAHFDPMFSFIDCHISFATSSPATKAIGKVLLLPVRGGDGNQVEWKIWILSTRVKSLDVHPENEALLRQPGRAISGEQDFETQTLIVGGGNAAVVLAARLKALGVESVMVERYSQAGDNWARRYGSLQFHVPTSSTQTPFLPYDDSLLGRMLKREDLANHMRRYVAEFHLNILTSSRVQSSVFDTSTKKWTITIKTPAGRVTATARHVVQATGLGSQQPFVPKLADEGLYKGVAIHSTEYQNPEVSLKAKGVRSVLVVGSANTAFDVLQDVHDAGLEVTMVARSATFVFPVEYLDNPLALGAYNTAGAGADEVDRNILSLPTLVEAWLTKGLFASLARAEPEKDR</sequence>
<dbReference type="OrthoDB" id="74360at2759"/>
<feature type="non-terminal residue" evidence="2">
    <location>
        <position position="474"/>
    </location>
</feature>
<name>A0A0H2TWY2_MAGP6</name>
<dbReference type="GO" id="GO:0004497">
    <property type="term" value="F:monooxygenase activity"/>
    <property type="evidence" value="ECO:0007669"/>
    <property type="project" value="TreeGrafter"/>
</dbReference>
<dbReference type="VEuPathDB" id="FungiDB:MAPG_07039"/>
<accession>A0A0H2TWY2</accession>
<dbReference type="PANTHER" id="PTHR43539:SF68">
    <property type="entry name" value="FLAVIN-BINDING MONOOXYGENASE-LIKE PROTEIN (AFU_ORTHOLOGUE AFUA_4G09220)"/>
    <property type="match status" value="1"/>
</dbReference>
<evidence type="ECO:0000256" key="1">
    <source>
        <dbReference type="ARBA" id="ARBA00023002"/>
    </source>
</evidence>
<keyword evidence="1" id="KW-0560">Oxidoreductase</keyword>
<organism evidence="2">
    <name type="scientific">Magnaporthiopsis poae (strain ATCC 64411 / 73-15)</name>
    <name type="common">Kentucky bluegrass fungus</name>
    <name type="synonym">Magnaporthe poae</name>
    <dbReference type="NCBI Taxonomy" id="644358"/>
    <lineage>
        <taxon>Eukaryota</taxon>
        <taxon>Fungi</taxon>
        <taxon>Dikarya</taxon>
        <taxon>Ascomycota</taxon>
        <taxon>Pezizomycotina</taxon>
        <taxon>Sordariomycetes</taxon>
        <taxon>Sordariomycetidae</taxon>
        <taxon>Magnaporthales</taxon>
        <taxon>Magnaporthaceae</taxon>
        <taxon>Magnaporthiopsis</taxon>
    </lineage>
</organism>
<protein>
    <submittedName>
        <fullName evidence="2">Uncharacterized protein</fullName>
    </submittedName>
</protein>
<dbReference type="Gene3D" id="3.50.50.60">
    <property type="entry name" value="FAD/NAD(P)-binding domain"/>
    <property type="match status" value="1"/>
</dbReference>
<dbReference type="AlphaFoldDB" id="A0A0H2TWY2"/>
<dbReference type="PANTHER" id="PTHR43539">
    <property type="entry name" value="FLAVIN-BINDING MONOOXYGENASE-LIKE PROTEIN (AFU_ORTHOLOGUE AFUA_4G09220)"/>
    <property type="match status" value="1"/>
</dbReference>
<dbReference type="Pfam" id="PF13738">
    <property type="entry name" value="Pyr_redox_3"/>
    <property type="match status" value="1"/>
</dbReference>
<dbReference type="InterPro" id="IPR036188">
    <property type="entry name" value="FAD/NAD-bd_sf"/>
</dbReference>